<organism evidence="2 3">
    <name type="scientific">Nesidiocoris tenuis</name>
    <dbReference type="NCBI Taxonomy" id="355587"/>
    <lineage>
        <taxon>Eukaryota</taxon>
        <taxon>Metazoa</taxon>
        <taxon>Ecdysozoa</taxon>
        <taxon>Arthropoda</taxon>
        <taxon>Hexapoda</taxon>
        <taxon>Insecta</taxon>
        <taxon>Pterygota</taxon>
        <taxon>Neoptera</taxon>
        <taxon>Paraneoptera</taxon>
        <taxon>Hemiptera</taxon>
        <taxon>Heteroptera</taxon>
        <taxon>Panheteroptera</taxon>
        <taxon>Cimicomorpha</taxon>
        <taxon>Miridae</taxon>
        <taxon>Dicyphina</taxon>
        <taxon>Nesidiocoris</taxon>
    </lineage>
</organism>
<evidence type="ECO:0000313" key="2">
    <source>
        <dbReference type="EMBL" id="CAA9997106.1"/>
    </source>
</evidence>
<reference evidence="2 3" key="1">
    <citation type="submission" date="2020-02" db="EMBL/GenBank/DDBJ databases">
        <authorList>
            <person name="Ferguson B K."/>
        </authorList>
    </citation>
    <scope>NUCLEOTIDE SEQUENCE [LARGE SCALE GENOMIC DNA]</scope>
</reference>
<dbReference type="EMBL" id="CADCXU010005400">
    <property type="protein sequence ID" value="CAA9997106.1"/>
    <property type="molecule type" value="Genomic_DNA"/>
</dbReference>
<gene>
    <name evidence="2" type="ORF">NTEN_LOCUS3449</name>
</gene>
<dbReference type="Proteomes" id="UP000479000">
    <property type="component" value="Unassembled WGS sequence"/>
</dbReference>
<name>A0A6H5G4G4_9HEMI</name>
<feature type="region of interest" description="Disordered" evidence="1">
    <location>
        <begin position="1"/>
        <end position="27"/>
    </location>
</feature>
<feature type="non-terminal residue" evidence="2">
    <location>
        <position position="58"/>
    </location>
</feature>
<protein>
    <submittedName>
        <fullName evidence="2">Uncharacterized protein</fullName>
    </submittedName>
</protein>
<evidence type="ECO:0000256" key="1">
    <source>
        <dbReference type="SAM" id="MobiDB-lite"/>
    </source>
</evidence>
<sequence>MDVLDTGARSNIFVDPPSRSTNERETEGWNDETFIWKAVPAHGQTCTQTCLLMIGEAE</sequence>
<dbReference type="AlphaFoldDB" id="A0A6H5G4G4"/>
<accession>A0A6H5G4G4</accession>
<evidence type="ECO:0000313" key="3">
    <source>
        <dbReference type="Proteomes" id="UP000479000"/>
    </source>
</evidence>
<keyword evidence="3" id="KW-1185">Reference proteome</keyword>
<proteinExistence type="predicted"/>